<evidence type="ECO:0000256" key="3">
    <source>
        <dbReference type="ARBA" id="ARBA00048505"/>
    </source>
</evidence>
<evidence type="ECO:0000256" key="4">
    <source>
        <dbReference type="SAM" id="MobiDB-lite"/>
    </source>
</evidence>
<accession>A0A7H0Y2F5</accession>
<sequence length="343" mass="39002">MTNTAKNVLVPADDNTFRICFLYVGQGDATLLSIPSTEGRKWMLIDCNVDKKAEGIDLVPLLKDLLDDGLDAFVNTHPHKDHLCGLDCISEEIDIREVWHSGFEPKGDHVGTYEKLIDLIEKVGEENTTVLRGTRSEAEIGYVKYDILSPAEHVSNDIMSGTDDEVNKRIHEHCAVIRFKYGTNEKQVLITGDADWVAWKEHITEYHKERLPSTILSAVHHGSRTFFMEKEDDEPYLTHLDKMNSTYLVVSAPRQSESKHEHPHTVAMNLYKNYFEESNIFHLGENRECVIVDIQEDGAYSIKTDKELAKTYGFKEEKSTSNQNAPTTPYTKTQLDRKPMGGQ</sequence>
<reference evidence="6 7" key="1">
    <citation type="submission" date="2020-09" db="EMBL/GenBank/DDBJ databases">
        <title>Characterization of Paenibacillus peoriae strain ZF390 with broad-spectrum antimicrobial activity as a potential biocontrol agent.</title>
        <authorList>
            <person name="Li L."/>
            <person name="Zhao Y."/>
            <person name="Li B."/>
            <person name="Xie X."/>
        </authorList>
    </citation>
    <scope>NUCLEOTIDE SEQUENCE [LARGE SCALE GENOMIC DNA]</scope>
    <source>
        <strain evidence="6 7">ZF390</strain>
    </source>
</reference>
<dbReference type="InterPro" id="IPR036866">
    <property type="entry name" value="RibonucZ/Hydroxyglut_hydro"/>
</dbReference>
<dbReference type="Pfam" id="PF00753">
    <property type="entry name" value="Lactamase_B"/>
    <property type="match status" value="1"/>
</dbReference>
<dbReference type="AlphaFoldDB" id="A0A7H0Y2F5"/>
<dbReference type="SUPFAM" id="SSF56281">
    <property type="entry name" value="Metallo-hydrolase/oxidoreductase"/>
    <property type="match status" value="1"/>
</dbReference>
<protein>
    <submittedName>
        <fullName evidence="6">MBL fold metallo-hydrolase</fullName>
    </submittedName>
</protein>
<feature type="compositionally biased region" description="Basic and acidic residues" evidence="4">
    <location>
        <begin position="334"/>
        <end position="343"/>
    </location>
</feature>
<dbReference type="InterPro" id="IPR001279">
    <property type="entry name" value="Metallo-B-lactamas"/>
</dbReference>
<dbReference type="InterPro" id="IPR052159">
    <property type="entry name" value="Competence_DNA_uptake"/>
</dbReference>
<proteinExistence type="predicted"/>
<evidence type="ECO:0000259" key="5">
    <source>
        <dbReference type="Pfam" id="PF00753"/>
    </source>
</evidence>
<evidence type="ECO:0000256" key="2">
    <source>
        <dbReference type="ARBA" id="ARBA00034301"/>
    </source>
</evidence>
<dbReference type="RefSeq" id="WP_190297170.1">
    <property type="nucleotide sequence ID" value="NZ_CP061172.1"/>
</dbReference>
<organism evidence="6 7">
    <name type="scientific">Paenibacillus peoriae</name>
    <dbReference type="NCBI Taxonomy" id="59893"/>
    <lineage>
        <taxon>Bacteria</taxon>
        <taxon>Bacillati</taxon>
        <taxon>Bacillota</taxon>
        <taxon>Bacilli</taxon>
        <taxon>Bacillales</taxon>
        <taxon>Paenibacillaceae</taxon>
        <taxon>Paenibacillus</taxon>
    </lineage>
</organism>
<feature type="domain" description="Metallo-beta-lactamase" evidence="5">
    <location>
        <begin position="24"/>
        <end position="196"/>
    </location>
</feature>
<comment type="function">
    <text evidence="2">Counteracts the endogenous Pycsar antiviral defense system. Phosphodiesterase that enables metal-dependent hydrolysis of host cyclic nucleotide Pycsar defense signals such as cCMP and cUMP.</text>
</comment>
<dbReference type="PANTHER" id="PTHR30619:SF1">
    <property type="entry name" value="RECOMBINATION PROTEIN 2"/>
    <property type="match status" value="1"/>
</dbReference>
<feature type="compositionally biased region" description="Polar residues" evidence="4">
    <location>
        <begin position="320"/>
        <end position="333"/>
    </location>
</feature>
<feature type="region of interest" description="Disordered" evidence="4">
    <location>
        <begin position="313"/>
        <end position="343"/>
    </location>
</feature>
<dbReference type="Proteomes" id="UP000516384">
    <property type="component" value="Chromosome"/>
</dbReference>
<evidence type="ECO:0000313" key="6">
    <source>
        <dbReference type="EMBL" id="QNR65263.1"/>
    </source>
</evidence>
<keyword evidence="6" id="KW-0378">Hydrolase</keyword>
<comment type="catalytic activity">
    <reaction evidence="1">
        <text>3',5'-cyclic CMP + H2O = CMP + H(+)</text>
        <dbReference type="Rhea" id="RHEA:72675"/>
        <dbReference type="ChEBI" id="CHEBI:15377"/>
        <dbReference type="ChEBI" id="CHEBI:15378"/>
        <dbReference type="ChEBI" id="CHEBI:58003"/>
        <dbReference type="ChEBI" id="CHEBI:60377"/>
    </reaction>
    <physiologicalReaction direction="left-to-right" evidence="1">
        <dbReference type="Rhea" id="RHEA:72676"/>
    </physiologicalReaction>
</comment>
<dbReference type="Gene3D" id="3.60.15.10">
    <property type="entry name" value="Ribonuclease Z/Hydroxyacylglutathione hydrolase-like"/>
    <property type="match status" value="1"/>
</dbReference>
<dbReference type="PANTHER" id="PTHR30619">
    <property type="entry name" value="DNA INTERNALIZATION/COMPETENCE PROTEIN COMEC/REC2"/>
    <property type="match status" value="1"/>
</dbReference>
<evidence type="ECO:0000256" key="1">
    <source>
        <dbReference type="ARBA" id="ARBA00034221"/>
    </source>
</evidence>
<evidence type="ECO:0000313" key="7">
    <source>
        <dbReference type="Proteomes" id="UP000516384"/>
    </source>
</evidence>
<dbReference type="GO" id="GO:0016787">
    <property type="term" value="F:hydrolase activity"/>
    <property type="evidence" value="ECO:0007669"/>
    <property type="project" value="UniProtKB-KW"/>
</dbReference>
<gene>
    <name evidence="6" type="ORF">IAQ67_15225</name>
</gene>
<dbReference type="EMBL" id="CP061172">
    <property type="protein sequence ID" value="QNR65263.1"/>
    <property type="molecule type" value="Genomic_DNA"/>
</dbReference>
<name>A0A7H0Y2F5_9BACL</name>
<comment type="catalytic activity">
    <reaction evidence="3">
        <text>3',5'-cyclic UMP + H2O = UMP + H(+)</text>
        <dbReference type="Rhea" id="RHEA:70575"/>
        <dbReference type="ChEBI" id="CHEBI:15377"/>
        <dbReference type="ChEBI" id="CHEBI:15378"/>
        <dbReference type="ChEBI" id="CHEBI:57865"/>
        <dbReference type="ChEBI" id="CHEBI:184387"/>
    </reaction>
    <physiologicalReaction direction="left-to-right" evidence="3">
        <dbReference type="Rhea" id="RHEA:70576"/>
    </physiologicalReaction>
</comment>